<sequence length="320" mass="35366">MVFDINLIILPLAFGLDMLMGDPRWLPHPIVWMGNAISGCEKIFRSWIKNEFKAGLLFALFLIITTWVIAFFVVKLCFALHYNLGICIQIILLYYCFSARTLDKEATLVGKALETGGIKAGRKQVAMIVGREVDTLDDTGVVSAAVETVAENYVDGFLSPLFFYFLGGVPLALAYKMVNTLDSMVGYKNERYLYFGRAAARIDDAANYIPARLSVIFICLAAALISWHRGKRGFLTALKEGRSHKSPNAGYPEASFAGVLAVKLGGPNYYHGTLVEKPFIGTAFVRPGIDKIAMACDLMLMASFLAMLVFWLGRFMGGVY</sequence>
<dbReference type="GO" id="GO:0009236">
    <property type="term" value="P:cobalamin biosynthetic process"/>
    <property type="evidence" value="ECO:0007669"/>
    <property type="project" value="UniProtKB-UniRule"/>
</dbReference>
<gene>
    <name evidence="9" type="primary">cobD</name>
    <name evidence="10" type="ORF">SAMN02746065_11284</name>
</gene>
<feature type="transmembrane region" description="Helical" evidence="9">
    <location>
        <begin position="161"/>
        <end position="178"/>
    </location>
</feature>
<feature type="transmembrane region" description="Helical" evidence="9">
    <location>
        <begin position="80"/>
        <end position="97"/>
    </location>
</feature>
<comment type="subcellular location">
    <subcellularLocation>
        <location evidence="1 9">Cell membrane</location>
        <topology evidence="1 9">Multi-pass membrane protein</topology>
    </subcellularLocation>
</comment>
<dbReference type="HAMAP" id="MF_00024">
    <property type="entry name" value="CobD_CbiB"/>
    <property type="match status" value="1"/>
</dbReference>
<dbReference type="STRING" id="1121400.SAMN02746065_11284"/>
<evidence type="ECO:0000256" key="5">
    <source>
        <dbReference type="ARBA" id="ARBA00022573"/>
    </source>
</evidence>
<dbReference type="Proteomes" id="UP000192418">
    <property type="component" value="Unassembled WGS sequence"/>
</dbReference>
<dbReference type="NCBIfam" id="TIGR00380">
    <property type="entry name" value="cobal_cbiB"/>
    <property type="match status" value="1"/>
</dbReference>
<dbReference type="GO" id="GO:0005886">
    <property type="term" value="C:plasma membrane"/>
    <property type="evidence" value="ECO:0007669"/>
    <property type="project" value="UniProtKB-SubCell"/>
</dbReference>
<comment type="pathway">
    <text evidence="2 9">Cofactor biosynthesis; adenosylcobalamin biosynthesis.</text>
</comment>
<evidence type="ECO:0000256" key="6">
    <source>
        <dbReference type="ARBA" id="ARBA00022692"/>
    </source>
</evidence>
<keyword evidence="7 9" id="KW-1133">Transmembrane helix</keyword>
<evidence type="ECO:0000256" key="7">
    <source>
        <dbReference type="ARBA" id="ARBA00022989"/>
    </source>
</evidence>
<protein>
    <recommendedName>
        <fullName evidence="9">Cobalamin biosynthesis protein CobD</fullName>
    </recommendedName>
</protein>
<feature type="transmembrane region" description="Helical" evidence="9">
    <location>
        <begin position="209"/>
        <end position="227"/>
    </location>
</feature>
<keyword evidence="8 9" id="KW-0472">Membrane</keyword>
<evidence type="ECO:0000256" key="8">
    <source>
        <dbReference type="ARBA" id="ARBA00023136"/>
    </source>
</evidence>
<organism evidence="10 11">
    <name type="scientific">Desulfocicer vacuolatum DSM 3385</name>
    <dbReference type="NCBI Taxonomy" id="1121400"/>
    <lineage>
        <taxon>Bacteria</taxon>
        <taxon>Pseudomonadati</taxon>
        <taxon>Thermodesulfobacteriota</taxon>
        <taxon>Desulfobacteria</taxon>
        <taxon>Desulfobacterales</taxon>
        <taxon>Desulfobacteraceae</taxon>
        <taxon>Desulfocicer</taxon>
    </lineage>
</organism>
<evidence type="ECO:0000256" key="9">
    <source>
        <dbReference type="HAMAP-Rule" id="MF_00024"/>
    </source>
</evidence>
<dbReference type="EMBL" id="FWXY01000012">
    <property type="protein sequence ID" value="SMC85494.1"/>
    <property type="molecule type" value="Genomic_DNA"/>
</dbReference>
<dbReference type="InterPro" id="IPR004485">
    <property type="entry name" value="Cobalamin_biosynth_CobD/CbiB"/>
</dbReference>
<comment type="similarity">
    <text evidence="3 9">Belongs to the CobD/CbiB family.</text>
</comment>
<evidence type="ECO:0000256" key="2">
    <source>
        <dbReference type="ARBA" id="ARBA00004953"/>
    </source>
</evidence>
<keyword evidence="4 9" id="KW-1003">Cell membrane</keyword>
<keyword evidence="5 9" id="KW-0169">Cobalamin biosynthesis</keyword>
<dbReference type="AlphaFoldDB" id="A0A1W2CKJ1"/>
<dbReference type="RefSeq" id="WP_084069698.1">
    <property type="nucleotide sequence ID" value="NZ_FWXY01000012.1"/>
</dbReference>
<name>A0A1W2CKJ1_9BACT</name>
<dbReference type="UniPathway" id="UPA00148"/>
<evidence type="ECO:0000256" key="1">
    <source>
        <dbReference type="ARBA" id="ARBA00004651"/>
    </source>
</evidence>
<feature type="transmembrane region" description="Helical" evidence="9">
    <location>
        <begin position="54"/>
        <end position="74"/>
    </location>
</feature>
<dbReference type="PANTHER" id="PTHR34308:SF1">
    <property type="entry name" value="COBALAMIN BIOSYNTHESIS PROTEIN CBIB"/>
    <property type="match status" value="1"/>
</dbReference>
<dbReference type="PANTHER" id="PTHR34308">
    <property type="entry name" value="COBALAMIN BIOSYNTHESIS PROTEIN CBIB"/>
    <property type="match status" value="1"/>
</dbReference>
<comment type="function">
    <text evidence="9">Converts cobyric acid to cobinamide by the addition of aminopropanol on the F carboxylic group.</text>
</comment>
<reference evidence="10 11" key="1">
    <citation type="submission" date="2017-04" db="EMBL/GenBank/DDBJ databases">
        <authorList>
            <person name="Afonso C.L."/>
            <person name="Miller P.J."/>
            <person name="Scott M.A."/>
            <person name="Spackman E."/>
            <person name="Goraichik I."/>
            <person name="Dimitrov K.M."/>
            <person name="Suarez D.L."/>
            <person name="Swayne D.E."/>
        </authorList>
    </citation>
    <scope>NUCLEOTIDE SEQUENCE [LARGE SCALE GENOMIC DNA]</scope>
    <source>
        <strain evidence="10 11">DSM 3385</strain>
    </source>
</reference>
<evidence type="ECO:0000313" key="11">
    <source>
        <dbReference type="Proteomes" id="UP000192418"/>
    </source>
</evidence>
<keyword evidence="11" id="KW-1185">Reference proteome</keyword>
<evidence type="ECO:0000256" key="3">
    <source>
        <dbReference type="ARBA" id="ARBA00006263"/>
    </source>
</evidence>
<dbReference type="GO" id="GO:0015420">
    <property type="term" value="F:ABC-type vitamin B12 transporter activity"/>
    <property type="evidence" value="ECO:0007669"/>
    <property type="project" value="UniProtKB-UniRule"/>
</dbReference>
<keyword evidence="6 9" id="KW-0812">Transmembrane</keyword>
<proteinExistence type="inferred from homology"/>
<feature type="transmembrane region" description="Helical" evidence="9">
    <location>
        <begin position="292"/>
        <end position="313"/>
    </location>
</feature>
<dbReference type="OrthoDB" id="9811967at2"/>
<evidence type="ECO:0000256" key="4">
    <source>
        <dbReference type="ARBA" id="ARBA00022475"/>
    </source>
</evidence>
<dbReference type="GO" id="GO:0048472">
    <property type="term" value="F:threonine-phosphate decarboxylase activity"/>
    <property type="evidence" value="ECO:0007669"/>
    <property type="project" value="InterPro"/>
</dbReference>
<accession>A0A1W2CKJ1</accession>
<evidence type="ECO:0000313" key="10">
    <source>
        <dbReference type="EMBL" id="SMC85494.1"/>
    </source>
</evidence>
<dbReference type="Pfam" id="PF03186">
    <property type="entry name" value="CobD_Cbib"/>
    <property type="match status" value="1"/>
</dbReference>